<gene>
    <name evidence="1" type="ORF">AVEN_203702_1</name>
</gene>
<keyword evidence="2" id="KW-1185">Reference proteome</keyword>
<dbReference type="SUPFAM" id="SSF51735">
    <property type="entry name" value="NAD(P)-binding Rossmann-fold domains"/>
    <property type="match status" value="1"/>
</dbReference>
<dbReference type="OrthoDB" id="6513267at2759"/>
<evidence type="ECO:0008006" key="3">
    <source>
        <dbReference type="Google" id="ProtNLM"/>
    </source>
</evidence>
<dbReference type="Gene3D" id="3.40.50.720">
    <property type="entry name" value="NAD(P)-binding Rossmann-like Domain"/>
    <property type="match status" value="1"/>
</dbReference>
<evidence type="ECO:0000313" key="1">
    <source>
        <dbReference type="EMBL" id="GBM33666.1"/>
    </source>
</evidence>
<dbReference type="AlphaFoldDB" id="A0A4Y2F061"/>
<dbReference type="EMBL" id="BGPR01000738">
    <property type="protein sequence ID" value="GBM33666.1"/>
    <property type="molecule type" value="Genomic_DNA"/>
</dbReference>
<organism evidence="1 2">
    <name type="scientific">Araneus ventricosus</name>
    <name type="common">Orbweaver spider</name>
    <name type="synonym">Epeira ventricosa</name>
    <dbReference type="NCBI Taxonomy" id="182803"/>
    <lineage>
        <taxon>Eukaryota</taxon>
        <taxon>Metazoa</taxon>
        <taxon>Ecdysozoa</taxon>
        <taxon>Arthropoda</taxon>
        <taxon>Chelicerata</taxon>
        <taxon>Arachnida</taxon>
        <taxon>Araneae</taxon>
        <taxon>Araneomorphae</taxon>
        <taxon>Entelegynae</taxon>
        <taxon>Araneoidea</taxon>
        <taxon>Araneidae</taxon>
        <taxon>Araneus</taxon>
    </lineage>
</organism>
<reference evidence="1 2" key="1">
    <citation type="journal article" date="2019" name="Sci. Rep.">
        <title>Orb-weaving spider Araneus ventricosus genome elucidates the spidroin gene catalogue.</title>
        <authorList>
            <person name="Kono N."/>
            <person name="Nakamura H."/>
            <person name="Ohtoshi R."/>
            <person name="Moran D.A.P."/>
            <person name="Shinohara A."/>
            <person name="Yoshida Y."/>
            <person name="Fujiwara M."/>
            <person name="Mori M."/>
            <person name="Tomita M."/>
            <person name="Arakawa K."/>
        </authorList>
    </citation>
    <scope>NUCLEOTIDE SEQUENCE [LARGE SCALE GENOMIC DNA]</scope>
</reference>
<sequence length="197" mass="22765">MKVENVMVTGANRGIGLEFVRQLSRLNEPPKHIFATYRSPDSLKLLSSKRKEKVSLPPLDGEKSYQKERSGTALLNLVANDLLNQDWPAHTSIHALEDDFVLVIKARTKEELRRSIQESIGKFITWADNNNIEVSPDKTNYILFRKWAEEPRIYWKGDKIKQKHAIKYLGVHIDDKLNWSTHLQHQAQKSISCSKTF</sequence>
<proteinExistence type="predicted"/>
<accession>A0A4Y2F061</accession>
<dbReference type="InterPro" id="IPR036291">
    <property type="entry name" value="NAD(P)-bd_dom_sf"/>
</dbReference>
<name>A0A4Y2F061_ARAVE</name>
<protein>
    <recommendedName>
        <fullName evidence="3">Reverse transcriptase domain-containing protein</fullName>
    </recommendedName>
</protein>
<dbReference type="Proteomes" id="UP000499080">
    <property type="component" value="Unassembled WGS sequence"/>
</dbReference>
<evidence type="ECO:0000313" key="2">
    <source>
        <dbReference type="Proteomes" id="UP000499080"/>
    </source>
</evidence>
<comment type="caution">
    <text evidence="1">The sequence shown here is derived from an EMBL/GenBank/DDBJ whole genome shotgun (WGS) entry which is preliminary data.</text>
</comment>